<evidence type="ECO:0000259" key="6">
    <source>
        <dbReference type="Pfam" id="PF17389"/>
    </source>
</evidence>
<dbReference type="Gene3D" id="2.60.120.260">
    <property type="entry name" value="Galactose-binding domain-like"/>
    <property type="match status" value="2"/>
</dbReference>
<proteinExistence type="predicted"/>
<dbReference type="InterPro" id="IPR008928">
    <property type="entry name" value="6-hairpin_glycosidase_sf"/>
</dbReference>
<evidence type="ECO:0000259" key="4">
    <source>
        <dbReference type="Pfam" id="PF05592"/>
    </source>
</evidence>
<protein>
    <recommendedName>
        <fullName evidence="2">alpha-L-rhamnosidase</fullName>
        <ecNumber evidence="2">3.2.1.40</ecNumber>
    </recommendedName>
</protein>
<feature type="compositionally biased region" description="Basic residues" evidence="3">
    <location>
        <begin position="877"/>
        <end position="890"/>
    </location>
</feature>
<feature type="domain" description="Alpha-L-rhamnosidase concanavalin-like" evidence="4">
    <location>
        <begin position="399"/>
        <end position="496"/>
    </location>
</feature>
<dbReference type="Pfam" id="PF05592">
    <property type="entry name" value="Bac_rhamnosid"/>
    <property type="match status" value="1"/>
</dbReference>
<feature type="region of interest" description="Disordered" evidence="3">
    <location>
        <begin position="867"/>
        <end position="949"/>
    </location>
</feature>
<accession>A0A3R8NVV9</accession>
<comment type="catalytic activity">
    <reaction evidence="1">
        <text>Hydrolysis of terminal non-reducing alpha-L-rhamnose residues in alpha-L-rhamnosides.</text>
        <dbReference type="EC" id="3.2.1.40"/>
    </reaction>
</comment>
<keyword evidence="8" id="KW-1185">Reference proteome</keyword>
<feature type="domain" description="Bacterial alpha-L-rhamnosidase N-terminal" evidence="5">
    <location>
        <begin position="218"/>
        <end position="387"/>
    </location>
</feature>
<feature type="compositionally biased region" description="Gly residues" evidence="3">
    <location>
        <begin position="940"/>
        <end position="949"/>
    </location>
</feature>
<dbReference type="Pfam" id="PF17389">
    <property type="entry name" value="Bac_rhamnosid6H"/>
    <property type="match status" value="1"/>
</dbReference>
<dbReference type="InterPro" id="IPR012341">
    <property type="entry name" value="6hp_glycosidase-like_sf"/>
</dbReference>
<dbReference type="GO" id="GO:0005975">
    <property type="term" value="P:carbohydrate metabolic process"/>
    <property type="evidence" value="ECO:0007669"/>
    <property type="project" value="InterPro"/>
</dbReference>
<evidence type="ECO:0000256" key="2">
    <source>
        <dbReference type="ARBA" id="ARBA00012652"/>
    </source>
</evidence>
<feature type="region of interest" description="Disordered" evidence="3">
    <location>
        <begin position="131"/>
        <end position="151"/>
    </location>
</feature>
<dbReference type="InterPro" id="IPR008902">
    <property type="entry name" value="Rhamnosid_concanavalin"/>
</dbReference>
<dbReference type="AlphaFoldDB" id="A0A3R8NVV9"/>
<dbReference type="PIRSF" id="PIRSF010631">
    <property type="entry name" value="A-rhamnsds"/>
    <property type="match status" value="1"/>
</dbReference>
<evidence type="ECO:0000256" key="1">
    <source>
        <dbReference type="ARBA" id="ARBA00001445"/>
    </source>
</evidence>
<dbReference type="InterPro" id="IPR013783">
    <property type="entry name" value="Ig-like_fold"/>
</dbReference>
<dbReference type="EC" id="3.2.1.40" evidence="2"/>
<dbReference type="InterPro" id="IPR016007">
    <property type="entry name" value="Alpha_rhamnosid"/>
</dbReference>
<evidence type="ECO:0000256" key="3">
    <source>
        <dbReference type="SAM" id="MobiDB-lite"/>
    </source>
</evidence>
<feature type="compositionally biased region" description="Basic residues" evidence="3">
    <location>
        <begin position="897"/>
        <end position="916"/>
    </location>
</feature>
<dbReference type="PANTHER" id="PTHR33307:SF6">
    <property type="entry name" value="ALPHA-RHAMNOSIDASE (EUROFUNG)-RELATED"/>
    <property type="match status" value="1"/>
</dbReference>
<dbReference type="InterPro" id="IPR013737">
    <property type="entry name" value="Bac_rhamnosid_N"/>
</dbReference>
<feature type="compositionally biased region" description="Basic and acidic residues" evidence="3">
    <location>
        <begin position="131"/>
        <end position="146"/>
    </location>
</feature>
<dbReference type="Proteomes" id="UP000274515">
    <property type="component" value="Unassembled WGS sequence"/>
</dbReference>
<feature type="domain" description="Alpha-L-rhamnosidase six-hairpin glycosidase" evidence="6">
    <location>
        <begin position="500"/>
        <end position="851"/>
    </location>
</feature>
<dbReference type="Pfam" id="PF25788">
    <property type="entry name" value="Ig_Rha78A_N"/>
    <property type="match status" value="1"/>
</dbReference>
<dbReference type="EMBL" id="RSAA01000020">
    <property type="protein sequence ID" value="RRO14106.1"/>
    <property type="molecule type" value="Genomic_DNA"/>
</dbReference>
<dbReference type="PANTHER" id="PTHR33307">
    <property type="entry name" value="ALPHA-RHAMNOSIDASE (EUROFUNG)"/>
    <property type="match status" value="1"/>
</dbReference>
<dbReference type="GO" id="GO:0030596">
    <property type="term" value="F:alpha-L-rhamnosidase activity"/>
    <property type="evidence" value="ECO:0007669"/>
    <property type="project" value="UniProtKB-EC"/>
</dbReference>
<comment type="caution">
    <text evidence="7">The sequence shown here is derived from an EMBL/GenBank/DDBJ whole genome shotgun (WGS) entry which is preliminary data.</text>
</comment>
<evidence type="ECO:0000259" key="5">
    <source>
        <dbReference type="Pfam" id="PF08531"/>
    </source>
</evidence>
<dbReference type="Gene3D" id="1.50.10.10">
    <property type="match status" value="1"/>
</dbReference>
<evidence type="ECO:0000313" key="8">
    <source>
        <dbReference type="Proteomes" id="UP000274515"/>
    </source>
</evidence>
<gene>
    <name evidence="7" type="ORF">EIL87_20320</name>
</gene>
<dbReference type="SUPFAM" id="SSF48208">
    <property type="entry name" value="Six-hairpin glycosidases"/>
    <property type="match status" value="1"/>
</dbReference>
<dbReference type="Gene3D" id="2.60.40.10">
    <property type="entry name" value="Immunoglobulins"/>
    <property type="match status" value="1"/>
</dbReference>
<dbReference type="InterPro" id="IPR035396">
    <property type="entry name" value="Bac_rhamnosid6H"/>
</dbReference>
<name>A0A3R8NVV9_9PSEU</name>
<organism evidence="7 8">
    <name type="scientific">Saccharopolyspora rhizosphaerae</name>
    <dbReference type="NCBI Taxonomy" id="2492662"/>
    <lineage>
        <taxon>Bacteria</taxon>
        <taxon>Bacillati</taxon>
        <taxon>Actinomycetota</taxon>
        <taxon>Actinomycetes</taxon>
        <taxon>Pseudonocardiales</taxon>
        <taxon>Pseudonocardiaceae</taxon>
        <taxon>Saccharopolyspora</taxon>
    </lineage>
</organism>
<dbReference type="Pfam" id="PF08531">
    <property type="entry name" value="Bac_rhamnosid_N"/>
    <property type="match status" value="1"/>
</dbReference>
<evidence type="ECO:0000313" key="7">
    <source>
        <dbReference type="EMBL" id="RRO14106.1"/>
    </source>
</evidence>
<sequence>MNRFTAWWCDLDYVSTDSCRVPVQWQCGGSRAESWALDAHSDRFLWVAVRVSTVRIESFQIPFSGRVHVEDDARKGPRRMTDVIPHAPTVENHREPIGIGAESPRLSWTTSAPAGWTQRAYEIEITRGDRVTKHGPISDDESRYRPWPESPLAPRESAAVRVRVHDAHRASEWSEPAVLERGLTAADWVAVPIGGVPGEPGTERRPWLVRHGFSLRGAIASARLYVTAHGLAEAEINGRRIGDDVLAPGWTTYSQRLRYRTHDVTDLLVDGDNAIGAWLADGWYRGRIGFRGGARDRYGTDQSLLAQLEVTYSDGRRETIATGPGWVAAPSPVLSSSIYDGETFDARQFPHGWSEAGFDDADWVPAHVFERDPATLVAPDGPPVRCTRVVRPARGERRAPDRLLVDFGQNLVGRLAIAVRGERGQEVVLRHAEVLQDGEIYTRPLRQAAQTDRYVLAGRGTEEWEPRFTFHGFRYVEVTAPPAVLDGVQLEARVVHSDLRRTGWFACSDRDLNALHDNVLWSMRGNFVDLPTDCPQRDERLGWTGDIQVFARTATFLHDVTGMLSSWLRDLAIEQNDDGAVPVFVPVLDNPGTWDMDEPIAAWGDAGVLTPWDLYVASGDRALLERQWDSAKAWVDLLDRRSGEDRLWSGDHQLGDWLDPAAPPDDPAAATTDRDLVASAYFAHSARRLADIAEVLGRADDAERYGALASEVRAAIRNRWTDGAGALTEESQCGYALLLAFDVLEESGARARAGARLRDLVVEADHRIATGFVGTPLVSEALSSTGGLDVAYRQLQERGCPSWLYPVTMGATTIWERWDSMLPDGTVNPGEMTSFNHYALGAVAHWMHSTIAGLAPATPGWRRIRFAPRPGGWPHVGSRRLRRPLRPRRPRLVDRGRHLHGPHRGSGQLHRRPAPARRHDSRAPLGSSDPHLPDASRVGLTGGGQHPAA</sequence>
<reference evidence="7 8" key="1">
    <citation type="submission" date="2018-11" db="EMBL/GenBank/DDBJ databases">
        <title>Saccharopolyspora rhizosphaerae sp. nov., an actinomycete isolated from rhizosphere soil in Thailand.</title>
        <authorList>
            <person name="Intra B."/>
            <person name="Euanorasetr J."/>
            <person name="Take A."/>
            <person name="Inahashi Y."/>
            <person name="Mori M."/>
            <person name="Panbangred W."/>
            <person name="Matsumoto A."/>
        </authorList>
    </citation>
    <scope>NUCLEOTIDE SEQUENCE [LARGE SCALE GENOMIC DNA]</scope>
    <source>
        <strain evidence="7 8">H219</strain>
    </source>
</reference>